<feature type="domain" description="Tetrapyrrole biosynthesis glutamyl-tRNA reductase dimerisation" evidence="10">
    <location>
        <begin position="313"/>
        <end position="409"/>
    </location>
</feature>
<feature type="domain" description="Glutamyl-tRNA reductase N-terminal" evidence="12">
    <location>
        <begin position="6"/>
        <end position="156"/>
    </location>
</feature>
<dbReference type="EMBL" id="JAROAV010000028">
    <property type="protein sequence ID" value="MDF8264650.1"/>
    <property type="molecule type" value="Genomic_DNA"/>
</dbReference>
<dbReference type="InterPro" id="IPR036343">
    <property type="entry name" value="GluRdtase_N_sf"/>
</dbReference>
<evidence type="ECO:0000256" key="2">
    <source>
        <dbReference type="ARBA" id="ARBA00005916"/>
    </source>
</evidence>
<feature type="site" description="Important for activity" evidence="8">
    <location>
        <position position="99"/>
    </location>
</feature>
<keyword evidence="4 8" id="KW-0521">NADP</keyword>
<dbReference type="Pfam" id="PF01488">
    <property type="entry name" value="Shikimate_DH"/>
    <property type="match status" value="1"/>
</dbReference>
<evidence type="ECO:0000256" key="9">
    <source>
        <dbReference type="RuleBase" id="RU000584"/>
    </source>
</evidence>
<dbReference type="InterPro" id="IPR036291">
    <property type="entry name" value="NAD(P)-bd_dom_sf"/>
</dbReference>
<dbReference type="Pfam" id="PF00745">
    <property type="entry name" value="GlutR_dimer"/>
    <property type="match status" value="1"/>
</dbReference>
<reference evidence="13 14" key="1">
    <citation type="submission" date="2023-03" db="EMBL/GenBank/DDBJ databases">
        <title>YIM 133296 draft genome.</title>
        <authorList>
            <person name="Xiong L."/>
        </authorList>
    </citation>
    <scope>NUCLEOTIDE SEQUENCE [LARGE SCALE GENOMIC DNA]</scope>
    <source>
        <strain evidence="13 14">YIM 133296</strain>
    </source>
</reference>
<accession>A0ABT6C6X9</accession>
<dbReference type="SUPFAM" id="SSF69742">
    <property type="entry name" value="Glutamyl tRNA-reductase catalytic, N-terminal domain"/>
    <property type="match status" value="1"/>
</dbReference>
<feature type="binding site" evidence="8">
    <location>
        <begin position="114"/>
        <end position="116"/>
    </location>
    <ligand>
        <name>substrate</name>
    </ligand>
</feature>
<feature type="domain" description="Quinate/shikimate 5-dehydrogenase/glutamyl-tRNA reductase" evidence="11">
    <location>
        <begin position="173"/>
        <end position="297"/>
    </location>
</feature>
<keyword evidence="6 8" id="KW-0627">Porphyrin biosynthesis</keyword>
<dbReference type="PANTHER" id="PTHR43013">
    <property type="entry name" value="GLUTAMYL-TRNA REDUCTASE"/>
    <property type="match status" value="1"/>
</dbReference>
<dbReference type="InterPro" id="IPR015895">
    <property type="entry name" value="4pyrrol_synth_GluRdtase_N"/>
</dbReference>
<feature type="binding site" evidence="8">
    <location>
        <position position="109"/>
    </location>
    <ligand>
        <name>substrate</name>
    </ligand>
</feature>
<dbReference type="HAMAP" id="MF_00087">
    <property type="entry name" value="Glu_tRNA_reductase"/>
    <property type="match status" value="1"/>
</dbReference>
<dbReference type="Gene3D" id="3.30.460.30">
    <property type="entry name" value="Glutamyl-tRNA reductase, N-terminal domain"/>
    <property type="match status" value="1"/>
</dbReference>
<dbReference type="SUPFAM" id="SSF51735">
    <property type="entry name" value="NAD(P)-binding Rossmann-fold domains"/>
    <property type="match status" value="1"/>
</dbReference>
<dbReference type="Proteomes" id="UP001528912">
    <property type="component" value="Unassembled WGS sequence"/>
</dbReference>
<dbReference type="PIRSF" id="PIRSF000445">
    <property type="entry name" value="4pyrrol_synth_GluRdtase"/>
    <property type="match status" value="1"/>
</dbReference>
<dbReference type="Pfam" id="PF05201">
    <property type="entry name" value="GlutR_N"/>
    <property type="match status" value="1"/>
</dbReference>
<evidence type="ECO:0000259" key="11">
    <source>
        <dbReference type="Pfam" id="PF01488"/>
    </source>
</evidence>
<dbReference type="PANTHER" id="PTHR43013:SF1">
    <property type="entry name" value="GLUTAMYL-TRNA REDUCTASE"/>
    <property type="match status" value="1"/>
</dbReference>
<dbReference type="CDD" id="cd05213">
    <property type="entry name" value="NAD_bind_Glutamyl_tRNA_reduct"/>
    <property type="match status" value="1"/>
</dbReference>
<dbReference type="PROSITE" id="PS00747">
    <property type="entry name" value="GLUTR"/>
    <property type="match status" value="1"/>
</dbReference>
<dbReference type="InterPro" id="IPR036453">
    <property type="entry name" value="GluRdtase_dimer_dom_sf"/>
</dbReference>
<dbReference type="InterPro" id="IPR015896">
    <property type="entry name" value="4pyrrol_synth_GluRdtase_dimer"/>
</dbReference>
<comment type="subunit">
    <text evidence="8">Homodimer.</text>
</comment>
<feature type="active site" description="Nucleophile" evidence="8">
    <location>
        <position position="50"/>
    </location>
</feature>
<evidence type="ECO:0000259" key="10">
    <source>
        <dbReference type="Pfam" id="PF00745"/>
    </source>
</evidence>
<dbReference type="InterPro" id="IPR006151">
    <property type="entry name" value="Shikm_DH/Glu-tRNA_Rdtase"/>
</dbReference>
<evidence type="ECO:0000256" key="4">
    <source>
        <dbReference type="ARBA" id="ARBA00022857"/>
    </source>
</evidence>
<name>A0ABT6C6X9_9MICO</name>
<feature type="binding site" evidence="8">
    <location>
        <begin position="189"/>
        <end position="194"/>
    </location>
    <ligand>
        <name>NADP(+)</name>
        <dbReference type="ChEBI" id="CHEBI:58349"/>
    </ligand>
</feature>
<evidence type="ECO:0000256" key="8">
    <source>
        <dbReference type="HAMAP-Rule" id="MF_00087"/>
    </source>
</evidence>
<keyword evidence="5 8" id="KW-0560">Oxidoreductase</keyword>
<comment type="catalytic activity">
    <reaction evidence="7 8 9">
        <text>(S)-4-amino-5-oxopentanoate + tRNA(Glu) + NADP(+) = L-glutamyl-tRNA(Glu) + NADPH + H(+)</text>
        <dbReference type="Rhea" id="RHEA:12344"/>
        <dbReference type="Rhea" id="RHEA-COMP:9663"/>
        <dbReference type="Rhea" id="RHEA-COMP:9680"/>
        <dbReference type="ChEBI" id="CHEBI:15378"/>
        <dbReference type="ChEBI" id="CHEBI:57501"/>
        <dbReference type="ChEBI" id="CHEBI:57783"/>
        <dbReference type="ChEBI" id="CHEBI:58349"/>
        <dbReference type="ChEBI" id="CHEBI:78442"/>
        <dbReference type="ChEBI" id="CHEBI:78520"/>
        <dbReference type="EC" id="1.2.1.70"/>
    </reaction>
</comment>
<dbReference type="EC" id="1.2.1.70" evidence="3 8"/>
<dbReference type="NCBIfam" id="NF000744">
    <property type="entry name" value="PRK00045.1-3"/>
    <property type="match status" value="1"/>
</dbReference>
<evidence type="ECO:0000259" key="12">
    <source>
        <dbReference type="Pfam" id="PF05201"/>
    </source>
</evidence>
<organism evidence="13 14">
    <name type="scientific">Luteipulveratus flavus</name>
    <dbReference type="NCBI Taxonomy" id="3031728"/>
    <lineage>
        <taxon>Bacteria</taxon>
        <taxon>Bacillati</taxon>
        <taxon>Actinomycetota</taxon>
        <taxon>Actinomycetes</taxon>
        <taxon>Micrococcales</taxon>
        <taxon>Dermacoccaceae</taxon>
        <taxon>Luteipulveratus</taxon>
    </lineage>
</organism>
<evidence type="ECO:0000256" key="3">
    <source>
        <dbReference type="ARBA" id="ARBA00012970"/>
    </source>
</evidence>
<comment type="function">
    <text evidence="8">Catalyzes the NADPH-dependent reduction of glutamyl-tRNA(Glu) to glutamate 1-semialdehyde (GSA).</text>
</comment>
<dbReference type="SUPFAM" id="SSF69075">
    <property type="entry name" value="Glutamyl tRNA-reductase dimerization domain"/>
    <property type="match status" value="1"/>
</dbReference>
<evidence type="ECO:0000313" key="13">
    <source>
        <dbReference type="EMBL" id="MDF8264650.1"/>
    </source>
</evidence>
<dbReference type="NCBIfam" id="TIGR01035">
    <property type="entry name" value="hemA"/>
    <property type="match status" value="1"/>
</dbReference>
<protein>
    <recommendedName>
        <fullName evidence="3 8">Glutamyl-tRNA reductase</fullName>
        <shortName evidence="8">GluTR</shortName>
        <ecNumber evidence="3 8">1.2.1.70</ecNumber>
    </recommendedName>
</protein>
<dbReference type="GO" id="GO:0008883">
    <property type="term" value="F:glutamyl-tRNA reductase activity"/>
    <property type="evidence" value="ECO:0007669"/>
    <property type="project" value="UniProtKB-EC"/>
</dbReference>
<comment type="domain">
    <text evidence="8">Possesses an unusual extended V-shaped dimeric structure with each monomer consisting of three distinct domains arranged along a curved 'spinal' alpha-helix. The N-terminal catalytic domain specifically recognizes the glutamate moiety of the substrate. The second domain is the NADPH-binding domain, and the third C-terminal domain is responsible for dimerization.</text>
</comment>
<proteinExistence type="inferred from homology"/>
<evidence type="ECO:0000256" key="1">
    <source>
        <dbReference type="ARBA" id="ARBA00005059"/>
    </source>
</evidence>
<comment type="pathway">
    <text evidence="1 8 9">Porphyrin-containing compound metabolism; protoporphyrin-IX biosynthesis; 5-aminolevulinate from L-glutamyl-tRNA(Glu): step 1/2.</text>
</comment>
<evidence type="ECO:0000256" key="5">
    <source>
        <dbReference type="ARBA" id="ARBA00023002"/>
    </source>
</evidence>
<keyword evidence="14" id="KW-1185">Reference proteome</keyword>
<comment type="miscellaneous">
    <text evidence="8">During catalysis, the active site Cys acts as a nucleophile attacking the alpha-carbonyl group of tRNA-bound glutamate with the formation of a thioester intermediate between enzyme and glutamate, and the concomitant release of tRNA(Glu). The thioester intermediate is finally reduced by direct hydride transfer from NADPH, to form the product GSA.</text>
</comment>
<dbReference type="InterPro" id="IPR018214">
    <property type="entry name" value="GluRdtase_CS"/>
</dbReference>
<feature type="binding site" evidence="8">
    <location>
        <position position="120"/>
    </location>
    <ligand>
        <name>substrate</name>
    </ligand>
</feature>
<dbReference type="RefSeq" id="WP_277192071.1">
    <property type="nucleotide sequence ID" value="NZ_JAROAV010000028.1"/>
</dbReference>
<dbReference type="Gene3D" id="3.40.50.720">
    <property type="entry name" value="NAD(P)-binding Rossmann-like Domain"/>
    <property type="match status" value="1"/>
</dbReference>
<sequence length="427" mass="45270">MSIIVIGLSHKTASIDTLEQAALDAPARETLLTRLDAGEHVGEALLLDTCNRIEVYADAYTFHGAVTEIGEGLAEATGLPLRELRENLYVHYEDRAVAHLFQVSAGLDSMAVGESQILGQLRESLRTGRESGRVGSVLDGLAQQALRVGKRAHAETDIDTVSRSLVERGVQQAEAHVGPLAAQRVLVVGAGAMSSLAAHTVARTGVAGLTVINRTFDSARRLADATGANPLPWDALPAALAAHDLVISCTGSVGHVIEESHLPAVQHRQAFVDLALPRDVAPEVGERPEVQVFSLAHLGAGVEGSAADQVRAVRDLVTGEVADYLVARRAASVAPTVALLRSRAADVVAAELGRLQQRLPGLSDAEQAQVQLTVHRVVEKLLHTPTVRVKQLAGEGHDYTAALRELFDLDARQTATVSTPPRPEGLE</sequence>
<dbReference type="InterPro" id="IPR000343">
    <property type="entry name" value="4pyrrol_synth_GluRdtase"/>
</dbReference>
<comment type="caution">
    <text evidence="13">The sequence shown here is derived from an EMBL/GenBank/DDBJ whole genome shotgun (WGS) entry which is preliminary data.</text>
</comment>
<evidence type="ECO:0000256" key="7">
    <source>
        <dbReference type="ARBA" id="ARBA00047464"/>
    </source>
</evidence>
<gene>
    <name evidence="8" type="primary">hemA</name>
    <name evidence="13" type="ORF">P4R38_10380</name>
</gene>
<evidence type="ECO:0000256" key="6">
    <source>
        <dbReference type="ARBA" id="ARBA00023244"/>
    </source>
</evidence>
<feature type="binding site" evidence="8">
    <location>
        <begin position="49"/>
        <end position="52"/>
    </location>
    <ligand>
        <name>substrate</name>
    </ligand>
</feature>
<comment type="similarity">
    <text evidence="2 8 9">Belongs to the glutamyl-tRNA reductase family.</text>
</comment>
<evidence type="ECO:0000313" key="14">
    <source>
        <dbReference type="Proteomes" id="UP001528912"/>
    </source>
</evidence>